<reference evidence="2 3" key="1">
    <citation type="submission" date="2013-10" db="EMBL/GenBank/DDBJ databases">
        <title>The Genome Sequence of Helicobacter canis NCTC 12740.</title>
        <authorList>
            <consortium name="The Broad Institute Genomics Platform"/>
            <person name="Earl A."/>
            <person name="Fox J.G."/>
            <person name="Shen Z."/>
            <person name="Young S.K."/>
            <person name="Zeng Q."/>
            <person name="Gargeya S."/>
            <person name="Fitzgerald M."/>
            <person name="Abouelleil A."/>
            <person name="Alvarado L."/>
            <person name="Chapman S.B."/>
            <person name="Gainer-Dewar J."/>
            <person name="Goldberg J."/>
            <person name="Griggs A."/>
            <person name="Gujja S."/>
            <person name="Hansen M."/>
            <person name="Howarth C."/>
            <person name="Imamovic A."/>
            <person name="Ireland A."/>
            <person name="Larimer J."/>
            <person name="McCowan C."/>
            <person name="Murphy C."/>
            <person name="Pearson M."/>
            <person name="Poon T.W."/>
            <person name="Priest M."/>
            <person name="Roberts A."/>
            <person name="Saif S."/>
            <person name="Shea T."/>
            <person name="Sykes S."/>
            <person name="Wortman J."/>
            <person name="Nusbaum C."/>
            <person name="Birren B."/>
        </authorList>
    </citation>
    <scope>NUCLEOTIDE SEQUENCE [LARGE SCALE GENOMIC DNA]</scope>
    <source>
        <strain evidence="2 3">NCTC 12740</strain>
    </source>
</reference>
<feature type="compositionally biased region" description="Polar residues" evidence="1">
    <location>
        <begin position="150"/>
        <end position="163"/>
    </location>
</feature>
<name>V8CHS0_9HELI</name>
<feature type="region of interest" description="Disordered" evidence="1">
    <location>
        <begin position="141"/>
        <end position="216"/>
    </location>
</feature>
<evidence type="ECO:0000313" key="2">
    <source>
        <dbReference type="EMBL" id="ETD26637.1"/>
    </source>
</evidence>
<comment type="caution">
    <text evidence="2">The sequence shown here is derived from an EMBL/GenBank/DDBJ whole genome shotgun (WGS) entry which is preliminary data.</text>
</comment>
<accession>V8CHS0</accession>
<organism evidence="2 3">
    <name type="scientific">Helicobacter canis NCTC 12740</name>
    <dbReference type="NCBI Taxonomy" id="1357399"/>
    <lineage>
        <taxon>Bacteria</taxon>
        <taxon>Pseudomonadati</taxon>
        <taxon>Campylobacterota</taxon>
        <taxon>Epsilonproteobacteria</taxon>
        <taxon>Campylobacterales</taxon>
        <taxon>Helicobacteraceae</taxon>
        <taxon>Helicobacter</taxon>
    </lineage>
</organism>
<dbReference type="OrthoDB" id="41724at2"/>
<dbReference type="HOGENOM" id="CLU_1276189_0_0_7"/>
<dbReference type="RefSeq" id="WP_023929966.1">
    <property type="nucleotide sequence ID" value="NZ_KI669458.1"/>
</dbReference>
<dbReference type="Proteomes" id="UP000018688">
    <property type="component" value="Unassembled WGS sequence"/>
</dbReference>
<proteinExistence type="predicted"/>
<feature type="compositionally biased region" description="Basic and acidic residues" evidence="1">
    <location>
        <begin position="165"/>
        <end position="185"/>
    </location>
</feature>
<evidence type="ECO:0000256" key="1">
    <source>
        <dbReference type="SAM" id="MobiDB-lite"/>
    </source>
</evidence>
<dbReference type="PATRIC" id="fig|1357399.3.peg.1069"/>
<dbReference type="STRING" id="1357399.HMPREF2087_01022"/>
<feature type="compositionally biased region" description="Low complexity" evidence="1">
    <location>
        <begin position="198"/>
        <end position="209"/>
    </location>
</feature>
<dbReference type="AlphaFoldDB" id="V8CHS0"/>
<sequence length="216" mass="23325">MPHAREQLWLFALAKESLDSAQVEFVPLALLDSVESSEVSYPSVTLSLDQVHIAYTYKRAYIKSLVLSKSALVRQAQEVLKRKAQAESSSLSLQAAAPAAAKQSIFCTSRIHTINGRAQARNLESVQGDWGVKGGIRGDASQVAPLSPLGKNSSQTKLESSYNAKKVESSMDCHADKSARNDKKPNLSALAHNDKSLDSSARASLASAKTQKVRDD</sequence>
<keyword evidence="3" id="KW-1185">Reference proteome</keyword>
<gene>
    <name evidence="2" type="ORF">HMPREF2087_01022</name>
</gene>
<protein>
    <submittedName>
        <fullName evidence="2">Uncharacterized protein</fullName>
    </submittedName>
</protein>
<evidence type="ECO:0000313" key="3">
    <source>
        <dbReference type="Proteomes" id="UP000018688"/>
    </source>
</evidence>
<dbReference type="EMBL" id="AZJJ01000002">
    <property type="protein sequence ID" value="ETD26637.1"/>
    <property type="molecule type" value="Genomic_DNA"/>
</dbReference>